<dbReference type="EMBL" id="JAHZIK010001382">
    <property type="protein sequence ID" value="MBW7458871.1"/>
    <property type="molecule type" value="Genomic_DNA"/>
</dbReference>
<evidence type="ECO:0000313" key="7">
    <source>
        <dbReference type="Proteomes" id="UP001519887"/>
    </source>
</evidence>
<evidence type="ECO:0000256" key="3">
    <source>
        <dbReference type="ARBA" id="ARBA00022840"/>
    </source>
</evidence>
<evidence type="ECO:0000256" key="1">
    <source>
        <dbReference type="ARBA" id="ARBA00022598"/>
    </source>
</evidence>
<dbReference type="Gene3D" id="3.40.1390.10">
    <property type="entry name" value="MurE/MurF, N-terminal domain"/>
    <property type="match status" value="1"/>
</dbReference>
<dbReference type="Pfam" id="PF08245">
    <property type="entry name" value="Mur_ligase_M"/>
    <property type="match status" value="1"/>
</dbReference>
<dbReference type="InterPro" id="IPR035911">
    <property type="entry name" value="MurE/MurF_N"/>
</dbReference>
<evidence type="ECO:0000313" key="6">
    <source>
        <dbReference type="EMBL" id="MBW7458871.1"/>
    </source>
</evidence>
<dbReference type="SUPFAM" id="SSF53623">
    <property type="entry name" value="MurD-like peptide ligases, catalytic domain"/>
    <property type="match status" value="1"/>
</dbReference>
<dbReference type="Gene3D" id="3.40.1190.10">
    <property type="entry name" value="Mur-like, catalytic domain"/>
    <property type="match status" value="1"/>
</dbReference>
<keyword evidence="7" id="KW-1185">Reference proteome</keyword>
<dbReference type="PANTHER" id="PTHR43024:SF1">
    <property type="entry name" value="UDP-N-ACETYLMURAMOYL-TRIPEPTIDE--D-ALANYL-D-ALANINE LIGASE"/>
    <property type="match status" value="1"/>
</dbReference>
<reference evidence="6 7" key="1">
    <citation type="submission" date="2021-07" db="EMBL/GenBank/DDBJ databases">
        <title>Paenibacillus radiodurans sp. nov., isolated from the southeastern edge of Tengger Desert.</title>
        <authorList>
            <person name="Zhang G."/>
        </authorList>
    </citation>
    <scope>NUCLEOTIDE SEQUENCE [LARGE SCALE GENOMIC DNA]</scope>
    <source>
        <strain evidence="6 7">CCM 7311</strain>
    </source>
</reference>
<dbReference type="InterPro" id="IPR036565">
    <property type="entry name" value="Mur-like_cat_sf"/>
</dbReference>
<evidence type="ECO:0000256" key="2">
    <source>
        <dbReference type="ARBA" id="ARBA00022741"/>
    </source>
</evidence>
<dbReference type="Proteomes" id="UP001519887">
    <property type="component" value="Unassembled WGS sequence"/>
</dbReference>
<dbReference type="SUPFAM" id="SSF63418">
    <property type="entry name" value="MurE/MurF N-terminal domain"/>
    <property type="match status" value="1"/>
</dbReference>
<feature type="non-terminal residue" evidence="6">
    <location>
        <position position="309"/>
    </location>
</feature>
<dbReference type="InterPro" id="IPR000713">
    <property type="entry name" value="Mur_ligase_N"/>
</dbReference>
<dbReference type="Pfam" id="PF01225">
    <property type="entry name" value="Mur_ligase"/>
    <property type="match status" value="1"/>
</dbReference>
<organism evidence="6 7">
    <name type="scientific">Paenibacillus sepulcri</name>
    <dbReference type="NCBI Taxonomy" id="359917"/>
    <lineage>
        <taxon>Bacteria</taxon>
        <taxon>Bacillati</taxon>
        <taxon>Bacillota</taxon>
        <taxon>Bacilli</taxon>
        <taxon>Bacillales</taxon>
        <taxon>Paenibacillaceae</taxon>
        <taxon>Paenibacillus</taxon>
    </lineage>
</organism>
<accession>A0ABS7CD70</accession>
<dbReference type="InterPro" id="IPR013221">
    <property type="entry name" value="Mur_ligase_cen"/>
</dbReference>
<feature type="domain" description="Mur ligase N-terminal catalytic" evidence="4">
    <location>
        <begin position="27"/>
        <end position="102"/>
    </location>
</feature>
<evidence type="ECO:0000259" key="4">
    <source>
        <dbReference type="Pfam" id="PF01225"/>
    </source>
</evidence>
<feature type="domain" description="Mur ligase central" evidence="5">
    <location>
        <begin position="113"/>
        <end position="300"/>
    </location>
</feature>
<gene>
    <name evidence="6" type="ORF">K0U00_32975</name>
</gene>
<protein>
    <submittedName>
        <fullName evidence="6">UDP-N-acetylmuramoyl-tripeptide--D-alanyl-D-alanine ligase</fullName>
    </submittedName>
</protein>
<dbReference type="GO" id="GO:0016874">
    <property type="term" value="F:ligase activity"/>
    <property type="evidence" value="ECO:0007669"/>
    <property type="project" value="UniProtKB-KW"/>
</dbReference>
<keyword evidence="2" id="KW-0547">Nucleotide-binding</keyword>
<keyword evidence="3" id="KW-0067">ATP-binding</keyword>
<name>A0ABS7CD70_9BACL</name>
<comment type="caution">
    <text evidence="6">The sequence shown here is derived from an EMBL/GenBank/DDBJ whole genome shotgun (WGS) entry which is preliminary data.</text>
</comment>
<proteinExistence type="predicted"/>
<keyword evidence="1 6" id="KW-0436">Ligase</keyword>
<dbReference type="InterPro" id="IPR051046">
    <property type="entry name" value="MurCDEF_CellWall_CoF430Synth"/>
</dbReference>
<sequence length="309" mass="33493">MIQKTIQQISVMVRAMNKIPQEQAAVEIRGVSIDTRTLQQGNLYIPIAGERFNGHEFARQAIEAGAAAMLWNKSEPNPPIGGIPVLLVTDTLTAIQALAREYRMQLPVKVIAITGSNGKTSTKDILAGCLSKSFRTQKTFGNLNNHLGVPLTLLELNEDTEMAVVEMGMSGLGEIALLSSLALPDIAIITNIGDAHLGDLGSKENILKAKLEILHGLKRDGILYYNGDDPMLRTGLGVQEWPYDLKTFGMEAHNDYHPVCHEMNLEGTSFKIAQDLLMSLTIPLIGHFQLVNALAAIAVASNLGMDLGT</sequence>
<dbReference type="PANTHER" id="PTHR43024">
    <property type="entry name" value="UDP-N-ACETYLMURAMOYL-TRIPEPTIDE--D-ALANYL-D-ALANINE LIGASE"/>
    <property type="match status" value="1"/>
</dbReference>
<evidence type="ECO:0000259" key="5">
    <source>
        <dbReference type="Pfam" id="PF08245"/>
    </source>
</evidence>